<feature type="signal peptide" evidence="1">
    <location>
        <begin position="1"/>
        <end position="19"/>
    </location>
</feature>
<name>A0A8H4RKA1_9HELO</name>
<dbReference type="OrthoDB" id="2958217at2759"/>
<dbReference type="AlphaFoldDB" id="A0A8H4RKA1"/>
<dbReference type="PANTHER" id="PTHR33112:SF12">
    <property type="entry name" value="HETEROKARYON INCOMPATIBILITY DOMAIN-CONTAINING PROTEIN"/>
    <property type="match status" value="1"/>
</dbReference>
<evidence type="ECO:0000259" key="2">
    <source>
        <dbReference type="Pfam" id="PF06985"/>
    </source>
</evidence>
<sequence>MFLLLVLMIPLIRPAGVDQIQYFEPPFRRRKLSLIEDSLSINQFTLPQLETSTADSDFRSLGEMNSDSSDISNLCERCASWDVENLFQGEPEDAYQVGPLQQEQWKNTWDRRPIEEVRQNVHYKLCQLVYSVVIASPGWKIVKASTSKLYIGYEKLQFGCRYLRDSGKIPESITILGLRVYDNWDPGQSSSTFNGLEFPKLQAFGTTSFRNTDSISKILSGRPVDNEVNFNLVRSWITCCDDLHGAYCATSAPHKQNYQNIRLIDVRRRRIVRATTVEKYAALSYVWGIASVPQTKFTRSSAREFVIDGALAESNGQIPRTIGDAMVVCERLSIPFLWVDALCIEQDSQNIDIHLNMMNDIYSAAYLTIVAASGVDSWAGLPGVMPNLRETSKPSVTIRCIEIGLALPDFAQTVILSPWARRGWTFQEQLFSKRLLVFTEQQIFFECYETSRSESNITEVDAVDQGMRYWFNSSYAWSRIRSSFKTSLGSLNRTYLERDDTRSFILGNYLDLTRSFRKLELTYQSDVLRAFAGVISTVKQQLACEIYFGIPVAYSVGTLLLDHLQCVRRPEYPSWSWAAWAKNCDLHPSHWHMYLKQWALEAEEATTFYCLPPYLNASLTQETWTLEVLASPPGRTKENSQGQVAIPKLPGLANLDDLKKLLVFDALGANFEVAISDTNLLEEELEFDRANNMARGSTDGMHHWGKYEGTGTFQLRPYFPREWFNMQPVATADARWVEFVQIARDQKGEYVGLMVVDTNEMGISSRVCCCVASKEDWLRAEPNSRRVYLM</sequence>
<reference evidence="3 4" key="1">
    <citation type="submission" date="2020-03" db="EMBL/GenBank/DDBJ databases">
        <title>Draft Genome Sequence of Cudoniella acicularis.</title>
        <authorList>
            <person name="Buettner E."/>
            <person name="Kellner H."/>
        </authorList>
    </citation>
    <scope>NUCLEOTIDE SEQUENCE [LARGE SCALE GENOMIC DNA]</scope>
    <source>
        <strain evidence="3 4">DSM 108380</strain>
    </source>
</reference>
<keyword evidence="1" id="KW-0732">Signal</keyword>
<keyword evidence="4" id="KW-1185">Reference proteome</keyword>
<comment type="caution">
    <text evidence="3">The sequence shown here is derived from an EMBL/GenBank/DDBJ whole genome shotgun (WGS) entry which is preliminary data.</text>
</comment>
<dbReference type="Pfam" id="PF06985">
    <property type="entry name" value="HET"/>
    <property type="match status" value="1"/>
</dbReference>
<dbReference type="InterPro" id="IPR010730">
    <property type="entry name" value="HET"/>
</dbReference>
<dbReference type="Proteomes" id="UP000566819">
    <property type="component" value="Unassembled WGS sequence"/>
</dbReference>
<protein>
    <recommendedName>
        <fullName evidence="2">Heterokaryon incompatibility domain-containing protein</fullName>
    </recommendedName>
</protein>
<dbReference type="PANTHER" id="PTHR33112">
    <property type="entry name" value="DOMAIN PROTEIN, PUTATIVE-RELATED"/>
    <property type="match status" value="1"/>
</dbReference>
<evidence type="ECO:0000313" key="4">
    <source>
        <dbReference type="Proteomes" id="UP000566819"/>
    </source>
</evidence>
<gene>
    <name evidence="3" type="ORF">G7Y89_g6956</name>
</gene>
<dbReference type="EMBL" id="JAAMPI010000469">
    <property type="protein sequence ID" value="KAF4631178.1"/>
    <property type="molecule type" value="Genomic_DNA"/>
</dbReference>
<proteinExistence type="predicted"/>
<evidence type="ECO:0000313" key="3">
    <source>
        <dbReference type="EMBL" id="KAF4631178.1"/>
    </source>
</evidence>
<feature type="chain" id="PRO_5034059862" description="Heterokaryon incompatibility domain-containing protein" evidence="1">
    <location>
        <begin position="20"/>
        <end position="790"/>
    </location>
</feature>
<accession>A0A8H4RKA1</accession>
<organism evidence="3 4">
    <name type="scientific">Cudoniella acicularis</name>
    <dbReference type="NCBI Taxonomy" id="354080"/>
    <lineage>
        <taxon>Eukaryota</taxon>
        <taxon>Fungi</taxon>
        <taxon>Dikarya</taxon>
        <taxon>Ascomycota</taxon>
        <taxon>Pezizomycotina</taxon>
        <taxon>Leotiomycetes</taxon>
        <taxon>Helotiales</taxon>
        <taxon>Tricladiaceae</taxon>
        <taxon>Cudoniella</taxon>
    </lineage>
</organism>
<feature type="domain" description="Heterokaryon incompatibility" evidence="2">
    <location>
        <begin position="280"/>
        <end position="428"/>
    </location>
</feature>
<evidence type="ECO:0000256" key="1">
    <source>
        <dbReference type="SAM" id="SignalP"/>
    </source>
</evidence>